<evidence type="ECO:0000313" key="8">
    <source>
        <dbReference type="Proteomes" id="UP000054350"/>
    </source>
</evidence>
<feature type="transmembrane region" description="Helical" evidence="6">
    <location>
        <begin position="6"/>
        <end position="31"/>
    </location>
</feature>
<reference evidence="8" key="2">
    <citation type="submission" date="2009-11" db="EMBL/GenBank/DDBJ databases">
        <title>The Genome Sequence of Allomyces macrogynus strain ATCC 38327.</title>
        <authorList>
            <consortium name="The Broad Institute Genome Sequencing Platform"/>
            <person name="Russ C."/>
            <person name="Cuomo C."/>
            <person name="Shea T."/>
            <person name="Young S.K."/>
            <person name="Zeng Q."/>
            <person name="Koehrsen M."/>
            <person name="Haas B."/>
            <person name="Borodovsky M."/>
            <person name="Guigo R."/>
            <person name="Alvarado L."/>
            <person name="Berlin A."/>
            <person name="Borenstein D."/>
            <person name="Chen Z."/>
            <person name="Engels R."/>
            <person name="Freedman E."/>
            <person name="Gellesch M."/>
            <person name="Goldberg J."/>
            <person name="Griggs A."/>
            <person name="Gujja S."/>
            <person name="Heiman D."/>
            <person name="Hepburn T."/>
            <person name="Howarth C."/>
            <person name="Jen D."/>
            <person name="Larson L."/>
            <person name="Lewis B."/>
            <person name="Mehta T."/>
            <person name="Park D."/>
            <person name="Pearson M."/>
            <person name="Roberts A."/>
            <person name="Saif S."/>
            <person name="Shenoy N."/>
            <person name="Sisk P."/>
            <person name="Stolte C."/>
            <person name="Sykes S."/>
            <person name="Walk T."/>
            <person name="White J."/>
            <person name="Yandava C."/>
            <person name="Burger G."/>
            <person name="Gray M.W."/>
            <person name="Holland P.W.H."/>
            <person name="King N."/>
            <person name="Lang F.B.F."/>
            <person name="Roger A.J."/>
            <person name="Ruiz-Trillo I."/>
            <person name="Lander E."/>
            <person name="Nusbaum C."/>
        </authorList>
    </citation>
    <scope>NUCLEOTIDE SEQUENCE [LARGE SCALE GENOMIC DNA]</scope>
    <source>
        <strain evidence="8">ATCC 38327</strain>
    </source>
</reference>
<dbReference type="PANTHER" id="PTHR13144:SF0">
    <property type="entry name" value="PROTEIN TEX261"/>
    <property type="match status" value="1"/>
</dbReference>
<keyword evidence="3 6" id="KW-0812">Transmembrane</keyword>
<dbReference type="GO" id="GO:0097020">
    <property type="term" value="F:COPII receptor activity"/>
    <property type="evidence" value="ECO:0007669"/>
    <property type="project" value="InterPro"/>
</dbReference>
<dbReference type="GO" id="GO:0006888">
    <property type="term" value="P:endoplasmic reticulum to Golgi vesicle-mediated transport"/>
    <property type="evidence" value="ECO:0007669"/>
    <property type="project" value="InterPro"/>
</dbReference>
<organism evidence="7 8">
    <name type="scientific">Allomyces macrogynus (strain ATCC 38327)</name>
    <name type="common">Allomyces javanicus var. macrogynus</name>
    <dbReference type="NCBI Taxonomy" id="578462"/>
    <lineage>
        <taxon>Eukaryota</taxon>
        <taxon>Fungi</taxon>
        <taxon>Fungi incertae sedis</taxon>
        <taxon>Blastocladiomycota</taxon>
        <taxon>Blastocladiomycetes</taxon>
        <taxon>Blastocladiales</taxon>
        <taxon>Blastocladiaceae</taxon>
        <taxon>Allomyces</taxon>
    </lineage>
</organism>
<dbReference type="GO" id="GO:0000139">
    <property type="term" value="C:Golgi membrane"/>
    <property type="evidence" value="ECO:0007669"/>
    <property type="project" value="TreeGrafter"/>
</dbReference>
<dbReference type="GO" id="GO:0005789">
    <property type="term" value="C:endoplasmic reticulum membrane"/>
    <property type="evidence" value="ECO:0007669"/>
    <property type="project" value="TreeGrafter"/>
</dbReference>
<dbReference type="PANTHER" id="PTHR13144">
    <property type="entry name" value="TEX261 PROTEIN"/>
    <property type="match status" value="1"/>
</dbReference>
<evidence type="ECO:0000256" key="1">
    <source>
        <dbReference type="ARBA" id="ARBA00004141"/>
    </source>
</evidence>
<dbReference type="Pfam" id="PF04148">
    <property type="entry name" value="Erv26"/>
    <property type="match status" value="1"/>
</dbReference>
<evidence type="ECO:0000256" key="6">
    <source>
        <dbReference type="SAM" id="Phobius"/>
    </source>
</evidence>
<evidence type="ECO:0000313" key="7">
    <source>
        <dbReference type="EMBL" id="KNE59327.1"/>
    </source>
</evidence>
<protein>
    <recommendedName>
        <fullName evidence="9">Protein SVP26</fullName>
    </recommendedName>
</protein>
<keyword evidence="8" id="KW-1185">Reference proteome</keyword>
<dbReference type="OrthoDB" id="28257at2759"/>
<dbReference type="VEuPathDB" id="FungiDB:AMAG_18151"/>
<feature type="transmembrane region" description="Helical" evidence="6">
    <location>
        <begin position="95"/>
        <end position="113"/>
    </location>
</feature>
<evidence type="ECO:0008006" key="9">
    <source>
        <dbReference type="Google" id="ProtNLM"/>
    </source>
</evidence>
<evidence type="ECO:0000256" key="5">
    <source>
        <dbReference type="ARBA" id="ARBA00023136"/>
    </source>
</evidence>
<evidence type="ECO:0000256" key="2">
    <source>
        <dbReference type="ARBA" id="ARBA00008096"/>
    </source>
</evidence>
<dbReference type="InterPro" id="IPR007277">
    <property type="entry name" value="Svp26/Tex261"/>
</dbReference>
<sequence>MISVSIVTTVGAALGVAFLAFAIVCGLLCLSELIEAHVRATRQAITIAIWVVLLLHVLLLLDGFSTPRVLFSAACHVAYAATLRTFPFIALRDPLFASCCVLALANHSSWFTSFTPGQLSMIQLAAFYGVCLWLVPLLLLLSLAVGDHVLPSMGSGDAAFVTPAVMPKGKFSVLSGSFRSLVGRDGEPAAVITPARILSASSSYVMRGVHED</sequence>
<keyword evidence="5 6" id="KW-0472">Membrane</keyword>
<name>A0A0L0SA61_ALLM3</name>
<evidence type="ECO:0000256" key="4">
    <source>
        <dbReference type="ARBA" id="ARBA00022989"/>
    </source>
</evidence>
<gene>
    <name evidence="7" type="ORF">AMAG_18151</name>
</gene>
<dbReference type="Proteomes" id="UP000054350">
    <property type="component" value="Unassembled WGS sequence"/>
</dbReference>
<feature type="transmembrane region" description="Helical" evidence="6">
    <location>
        <begin position="125"/>
        <end position="145"/>
    </location>
</feature>
<reference evidence="7 8" key="1">
    <citation type="submission" date="2009-11" db="EMBL/GenBank/DDBJ databases">
        <title>Annotation of Allomyces macrogynus ATCC 38327.</title>
        <authorList>
            <consortium name="The Broad Institute Genome Sequencing Platform"/>
            <person name="Russ C."/>
            <person name="Cuomo C."/>
            <person name="Burger G."/>
            <person name="Gray M.W."/>
            <person name="Holland P.W.H."/>
            <person name="King N."/>
            <person name="Lang F.B.F."/>
            <person name="Roger A.J."/>
            <person name="Ruiz-Trillo I."/>
            <person name="Young S.K."/>
            <person name="Zeng Q."/>
            <person name="Gargeya S."/>
            <person name="Fitzgerald M."/>
            <person name="Haas B."/>
            <person name="Abouelleil A."/>
            <person name="Alvarado L."/>
            <person name="Arachchi H.M."/>
            <person name="Berlin A."/>
            <person name="Chapman S.B."/>
            <person name="Gearin G."/>
            <person name="Goldberg J."/>
            <person name="Griggs A."/>
            <person name="Gujja S."/>
            <person name="Hansen M."/>
            <person name="Heiman D."/>
            <person name="Howarth C."/>
            <person name="Larimer J."/>
            <person name="Lui A."/>
            <person name="MacDonald P.J.P."/>
            <person name="McCowen C."/>
            <person name="Montmayeur A."/>
            <person name="Murphy C."/>
            <person name="Neiman D."/>
            <person name="Pearson M."/>
            <person name="Priest M."/>
            <person name="Roberts A."/>
            <person name="Saif S."/>
            <person name="Shea T."/>
            <person name="Sisk P."/>
            <person name="Stolte C."/>
            <person name="Sykes S."/>
            <person name="Wortman J."/>
            <person name="Nusbaum C."/>
            <person name="Birren B."/>
        </authorList>
    </citation>
    <scope>NUCLEOTIDE SEQUENCE [LARGE SCALE GENOMIC DNA]</scope>
    <source>
        <strain evidence="7 8">ATCC 38327</strain>
    </source>
</reference>
<dbReference type="AlphaFoldDB" id="A0A0L0SA61"/>
<feature type="transmembrane region" description="Helical" evidence="6">
    <location>
        <begin position="43"/>
        <end position="61"/>
    </location>
</feature>
<evidence type="ECO:0000256" key="3">
    <source>
        <dbReference type="ARBA" id="ARBA00022692"/>
    </source>
</evidence>
<dbReference type="EMBL" id="GG745334">
    <property type="protein sequence ID" value="KNE59327.1"/>
    <property type="molecule type" value="Genomic_DNA"/>
</dbReference>
<keyword evidence="4 6" id="KW-1133">Transmembrane helix</keyword>
<comment type="similarity">
    <text evidence="2">Belongs to the SVP26 family.</text>
</comment>
<dbReference type="eggNOG" id="KOG4136">
    <property type="taxonomic scope" value="Eukaryota"/>
</dbReference>
<comment type="subcellular location">
    <subcellularLocation>
        <location evidence="1">Membrane</location>
        <topology evidence="1">Multi-pass membrane protein</topology>
    </subcellularLocation>
</comment>
<accession>A0A0L0SA61</accession>
<dbReference type="GO" id="GO:0030134">
    <property type="term" value="C:COPII-coated ER to Golgi transport vesicle"/>
    <property type="evidence" value="ECO:0007669"/>
    <property type="project" value="TreeGrafter"/>
</dbReference>
<proteinExistence type="inferred from homology"/>